<dbReference type="AlphaFoldDB" id="M1LX77"/>
<organism evidence="2 3">
    <name type="scientific">Clostridium saccharoperbutylacetonicum N1-4(HMT)</name>
    <dbReference type="NCBI Taxonomy" id="931276"/>
    <lineage>
        <taxon>Bacteria</taxon>
        <taxon>Bacillati</taxon>
        <taxon>Bacillota</taxon>
        <taxon>Clostridia</taxon>
        <taxon>Eubacteriales</taxon>
        <taxon>Clostridiaceae</taxon>
        <taxon>Clostridium</taxon>
    </lineage>
</organism>
<proteinExistence type="predicted"/>
<keyword evidence="1" id="KW-1133">Transmembrane helix</keyword>
<dbReference type="KEGG" id="csr:Cspa_c40920"/>
<evidence type="ECO:0000313" key="3">
    <source>
        <dbReference type="Proteomes" id="UP000011728"/>
    </source>
</evidence>
<name>M1LX77_9CLOT</name>
<dbReference type="RefSeq" id="WP_015394156.1">
    <property type="nucleotide sequence ID" value="NC_020291.1"/>
</dbReference>
<protein>
    <submittedName>
        <fullName evidence="2">Uncharacterized protein</fullName>
    </submittedName>
</protein>
<keyword evidence="1" id="KW-0812">Transmembrane</keyword>
<keyword evidence="3" id="KW-1185">Reference proteome</keyword>
<evidence type="ECO:0000313" key="2">
    <source>
        <dbReference type="EMBL" id="AGF57845.1"/>
    </source>
</evidence>
<feature type="transmembrane region" description="Helical" evidence="1">
    <location>
        <begin position="63"/>
        <end position="80"/>
    </location>
</feature>
<gene>
    <name evidence="2" type="ORF">Cspa_c40920</name>
</gene>
<dbReference type="HOGENOM" id="CLU_2567860_0_0_9"/>
<feature type="transmembrane region" description="Helical" evidence="1">
    <location>
        <begin position="28"/>
        <end position="51"/>
    </location>
</feature>
<evidence type="ECO:0000256" key="1">
    <source>
        <dbReference type="SAM" id="Phobius"/>
    </source>
</evidence>
<accession>M1LX77</accession>
<dbReference type="PATRIC" id="fig|931276.5.peg.4124"/>
<reference evidence="2 3" key="1">
    <citation type="submission" date="2013-02" db="EMBL/GenBank/DDBJ databases">
        <title>Genome sequence of Clostridium saccharoperbutylacetonicum N1-4(HMT).</title>
        <authorList>
            <person name="Poehlein A."/>
            <person name="Daniel R."/>
        </authorList>
    </citation>
    <scope>NUCLEOTIDE SEQUENCE [LARGE SCALE GENOMIC DNA]</scope>
    <source>
        <strain evidence="3">N1-4(HMT)</strain>
    </source>
</reference>
<keyword evidence="1" id="KW-0472">Membrane</keyword>
<dbReference type="Proteomes" id="UP000011728">
    <property type="component" value="Chromosome"/>
</dbReference>
<sequence>MKILNKLSPWIKLLIGGLMPMSYDFFNVNFYVFIAIFIVLEIVMIALDVFLHLKGKRKISMDTIVIYIFYNLLAARIIYYF</sequence>
<dbReference type="EMBL" id="CP004121">
    <property type="protein sequence ID" value="AGF57845.1"/>
    <property type="molecule type" value="Genomic_DNA"/>
</dbReference>